<dbReference type="NCBIfam" id="TIGR02532">
    <property type="entry name" value="IV_pilin_GFxxxE"/>
    <property type="match status" value="1"/>
</dbReference>
<dbReference type="PROSITE" id="PS00409">
    <property type="entry name" value="PROKAR_NTER_METHYL"/>
    <property type="match status" value="1"/>
</dbReference>
<dbReference type="PANTHER" id="PTHR30093">
    <property type="entry name" value="GENERAL SECRETION PATHWAY PROTEIN G"/>
    <property type="match status" value="1"/>
</dbReference>
<accession>A0A2A4MPI2</accession>
<gene>
    <name evidence="2" type="ORF">COC19_04225</name>
</gene>
<dbReference type="SUPFAM" id="SSF54523">
    <property type="entry name" value="Pili subunits"/>
    <property type="match status" value="1"/>
</dbReference>
<evidence type="ECO:0000313" key="3">
    <source>
        <dbReference type="Proteomes" id="UP000218172"/>
    </source>
</evidence>
<dbReference type="Pfam" id="PF07963">
    <property type="entry name" value="N_methyl"/>
    <property type="match status" value="1"/>
</dbReference>
<dbReference type="AlphaFoldDB" id="A0A2A4MPI2"/>
<keyword evidence="1" id="KW-0472">Membrane</keyword>
<dbReference type="InterPro" id="IPR031982">
    <property type="entry name" value="PilE-like"/>
</dbReference>
<comment type="caution">
    <text evidence="2">The sequence shown here is derived from an EMBL/GenBank/DDBJ whole genome shotgun (WGS) entry which is preliminary data.</text>
</comment>
<protein>
    <submittedName>
        <fullName evidence="2">Pilus assembly protein PilE</fullName>
    </submittedName>
</protein>
<proteinExistence type="predicted"/>
<dbReference type="InterPro" id="IPR012902">
    <property type="entry name" value="N_methyl_site"/>
</dbReference>
<dbReference type="GO" id="GO:0043683">
    <property type="term" value="P:type IV pilus assembly"/>
    <property type="evidence" value="ECO:0007669"/>
    <property type="project" value="InterPro"/>
</dbReference>
<dbReference type="Proteomes" id="UP000218172">
    <property type="component" value="Unassembled WGS sequence"/>
</dbReference>
<dbReference type="PANTHER" id="PTHR30093:SF47">
    <property type="entry name" value="TYPE IV PILUS NON-CORE MINOR PILIN PILE"/>
    <property type="match status" value="1"/>
</dbReference>
<dbReference type="Pfam" id="PF16732">
    <property type="entry name" value="ComP_DUS"/>
    <property type="match status" value="1"/>
</dbReference>
<dbReference type="EMBL" id="NVQR01000058">
    <property type="protein sequence ID" value="PCH61792.1"/>
    <property type="molecule type" value="Genomic_DNA"/>
</dbReference>
<dbReference type="InterPro" id="IPR045584">
    <property type="entry name" value="Pilin-like"/>
</dbReference>
<reference evidence="3" key="1">
    <citation type="submission" date="2017-08" db="EMBL/GenBank/DDBJ databases">
        <title>A dynamic microbial community with high functional redundancy inhabits the cold, oxic subseafloor aquifer.</title>
        <authorList>
            <person name="Tully B.J."/>
            <person name="Wheat C.G."/>
            <person name="Glazer B.T."/>
            <person name="Huber J.A."/>
        </authorList>
    </citation>
    <scope>NUCLEOTIDE SEQUENCE [LARGE SCALE GENOMIC DNA]</scope>
</reference>
<feature type="transmembrane region" description="Helical" evidence="1">
    <location>
        <begin position="30"/>
        <end position="50"/>
    </location>
</feature>
<dbReference type="Gene3D" id="3.30.700.10">
    <property type="entry name" value="Glycoprotein, Type 4 Pilin"/>
    <property type="match status" value="1"/>
</dbReference>
<keyword evidence="1" id="KW-1133">Transmembrane helix</keyword>
<sequence length="163" mass="17411">MTTLDAQKSNKLVQASHTHNIYNRSDQKGFTLLEILIVVAIIGILMSIALPSYQESILRAGRAEAKTVLLQVAADQERFYSTNNSYSLNAQPLQNPAIATRDSISGLYGVTVAACGAGAIANCFVATATPQLSQTDDECTTLTLSDVGVRGSTGANVDECWQR</sequence>
<evidence type="ECO:0000313" key="2">
    <source>
        <dbReference type="EMBL" id="PCH61792.1"/>
    </source>
</evidence>
<name>A0A2A4MPI2_9GAMM</name>
<evidence type="ECO:0000256" key="1">
    <source>
        <dbReference type="SAM" id="Phobius"/>
    </source>
</evidence>
<keyword evidence="1" id="KW-0812">Transmembrane</keyword>
<organism evidence="2 3">
    <name type="scientific">SAR86 cluster bacterium</name>
    <dbReference type="NCBI Taxonomy" id="2030880"/>
    <lineage>
        <taxon>Bacteria</taxon>
        <taxon>Pseudomonadati</taxon>
        <taxon>Pseudomonadota</taxon>
        <taxon>Gammaproteobacteria</taxon>
        <taxon>SAR86 cluster</taxon>
    </lineage>
</organism>